<protein>
    <submittedName>
        <fullName evidence="1">Uncharacterized protein</fullName>
    </submittedName>
</protein>
<evidence type="ECO:0000313" key="1">
    <source>
        <dbReference type="EMBL" id="MEQ2228816.1"/>
    </source>
</evidence>
<organism evidence="1 2">
    <name type="scientific">Ilyodon furcidens</name>
    <name type="common">goldbreast splitfin</name>
    <dbReference type="NCBI Taxonomy" id="33524"/>
    <lineage>
        <taxon>Eukaryota</taxon>
        <taxon>Metazoa</taxon>
        <taxon>Chordata</taxon>
        <taxon>Craniata</taxon>
        <taxon>Vertebrata</taxon>
        <taxon>Euteleostomi</taxon>
        <taxon>Actinopterygii</taxon>
        <taxon>Neopterygii</taxon>
        <taxon>Teleostei</taxon>
        <taxon>Neoteleostei</taxon>
        <taxon>Acanthomorphata</taxon>
        <taxon>Ovalentaria</taxon>
        <taxon>Atherinomorphae</taxon>
        <taxon>Cyprinodontiformes</taxon>
        <taxon>Goodeidae</taxon>
        <taxon>Ilyodon</taxon>
    </lineage>
</organism>
<dbReference type="Proteomes" id="UP001482620">
    <property type="component" value="Unassembled WGS sequence"/>
</dbReference>
<proteinExistence type="predicted"/>
<reference evidence="1 2" key="1">
    <citation type="submission" date="2021-06" db="EMBL/GenBank/DDBJ databases">
        <authorList>
            <person name="Palmer J.M."/>
        </authorList>
    </citation>
    <scope>NUCLEOTIDE SEQUENCE [LARGE SCALE GENOMIC DNA]</scope>
    <source>
        <strain evidence="2">if_2019</strain>
        <tissue evidence="1">Muscle</tissue>
    </source>
</reference>
<accession>A0ABV0T9S9</accession>
<gene>
    <name evidence="1" type="ORF">ILYODFUR_012597</name>
</gene>
<keyword evidence="2" id="KW-1185">Reference proteome</keyword>
<name>A0ABV0T9S9_9TELE</name>
<dbReference type="EMBL" id="JAHRIQ010024166">
    <property type="protein sequence ID" value="MEQ2228816.1"/>
    <property type="molecule type" value="Genomic_DNA"/>
</dbReference>
<sequence length="113" mass="12375">MGTLTDLQLCRLINNNVTVYYDTTLWEPALSFCRNCNFSSSSIGSDYRSQSCSPHASMSLAHDAVTVHLCSFLGPSLVDTENCGRGTNNRSCSFGAALTWMSSHHDFTLVKLS</sequence>
<evidence type="ECO:0000313" key="2">
    <source>
        <dbReference type="Proteomes" id="UP001482620"/>
    </source>
</evidence>
<comment type="caution">
    <text evidence="1">The sequence shown here is derived from an EMBL/GenBank/DDBJ whole genome shotgun (WGS) entry which is preliminary data.</text>
</comment>